<evidence type="ECO:0000256" key="1">
    <source>
        <dbReference type="SAM" id="MobiDB-lite"/>
    </source>
</evidence>
<accession>A0A061RHS5</accession>
<feature type="region of interest" description="Disordered" evidence="1">
    <location>
        <begin position="103"/>
        <end position="154"/>
    </location>
</feature>
<protein>
    <submittedName>
        <fullName evidence="2">Uncharacterized protein</fullName>
    </submittedName>
</protein>
<dbReference type="AlphaFoldDB" id="A0A061RHS5"/>
<dbReference type="EMBL" id="GBEZ01015870">
    <property type="protein sequence ID" value="JAC70329.1"/>
    <property type="molecule type" value="Transcribed_RNA"/>
</dbReference>
<proteinExistence type="predicted"/>
<sequence length="154" mass="16296">MPGLPRQVVCHGLFKRKHVGLQLAEGDDQLPEEVILSKPAPAQHGDLEVGLDLHALEGELLLPDRVRGPFRQGCLHPLALTLEDDVGLDLGHLPAGLAAKEPPHIRLPGGSVSGGGSTRGRRARPHSRRRLVPTLGDFDTPALADPGQGEVLGA</sequence>
<feature type="non-terminal residue" evidence="2">
    <location>
        <position position="154"/>
    </location>
</feature>
<reference evidence="2" key="1">
    <citation type="submission" date="2014-05" db="EMBL/GenBank/DDBJ databases">
        <title>The transcriptome of the halophilic microalga Tetraselmis sp. GSL018 isolated from the Great Salt Lake, Utah.</title>
        <authorList>
            <person name="Jinkerson R.E."/>
            <person name="D'Adamo S."/>
            <person name="Posewitz M.C."/>
        </authorList>
    </citation>
    <scope>NUCLEOTIDE SEQUENCE</scope>
    <source>
        <strain evidence="2">GSL018</strain>
    </source>
</reference>
<gene>
    <name evidence="2" type="ORF">TSPGSL018_4395</name>
</gene>
<organism evidence="2">
    <name type="scientific">Tetraselmis sp. GSL018</name>
    <dbReference type="NCBI Taxonomy" id="582737"/>
    <lineage>
        <taxon>Eukaryota</taxon>
        <taxon>Viridiplantae</taxon>
        <taxon>Chlorophyta</taxon>
        <taxon>core chlorophytes</taxon>
        <taxon>Chlorodendrophyceae</taxon>
        <taxon>Chlorodendrales</taxon>
        <taxon>Chlorodendraceae</taxon>
        <taxon>Tetraselmis</taxon>
    </lineage>
</organism>
<name>A0A061RHS5_9CHLO</name>
<evidence type="ECO:0000313" key="2">
    <source>
        <dbReference type="EMBL" id="JAC70329.1"/>
    </source>
</evidence>
<feature type="compositionally biased region" description="Basic residues" evidence="1">
    <location>
        <begin position="119"/>
        <end position="131"/>
    </location>
</feature>